<comment type="similarity">
    <text evidence="1">Belongs to the LysR transcriptional regulatory family.</text>
</comment>
<keyword evidence="7" id="KW-1185">Reference proteome</keyword>
<dbReference type="EMBL" id="CP021455">
    <property type="protein sequence ID" value="ARU05607.1"/>
    <property type="molecule type" value="Genomic_DNA"/>
</dbReference>
<gene>
    <name evidence="6" type="ORF">CCO03_13765</name>
</gene>
<dbReference type="Gene3D" id="3.40.190.10">
    <property type="entry name" value="Periplasmic binding protein-like II"/>
    <property type="match status" value="2"/>
</dbReference>
<dbReference type="Proteomes" id="UP000196138">
    <property type="component" value="Chromosome"/>
</dbReference>
<evidence type="ECO:0000256" key="2">
    <source>
        <dbReference type="ARBA" id="ARBA00023015"/>
    </source>
</evidence>
<protein>
    <recommendedName>
        <fullName evidence="5">HTH lysR-type domain-containing protein</fullName>
    </recommendedName>
</protein>
<reference evidence="6 7" key="1">
    <citation type="submission" date="2017-05" db="EMBL/GenBank/DDBJ databases">
        <authorList>
            <person name="Song R."/>
            <person name="Chenine A.L."/>
            <person name="Ruprecht R.M."/>
        </authorList>
    </citation>
    <scope>NUCLEOTIDE SEQUENCE [LARGE SCALE GENOMIC DNA]</scope>
    <source>
        <strain evidence="6 7">DSM 26136</strain>
    </source>
</reference>
<proteinExistence type="inferred from homology"/>
<dbReference type="Pfam" id="PF00126">
    <property type="entry name" value="HTH_1"/>
    <property type="match status" value="1"/>
</dbReference>
<keyword evidence="3" id="KW-0238">DNA-binding</keyword>
<dbReference type="InterPro" id="IPR005119">
    <property type="entry name" value="LysR_subst-bd"/>
</dbReference>
<evidence type="ECO:0000256" key="3">
    <source>
        <dbReference type="ARBA" id="ARBA00023125"/>
    </source>
</evidence>
<dbReference type="PANTHER" id="PTHR30126">
    <property type="entry name" value="HTH-TYPE TRANSCRIPTIONAL REGULATOR"/>
    <property type="match status" value="1"/>
</dbReference>
<dbReference type="SUPFAM" id="SSF53850">
    <property type="entry name" value="Periplasmic binding protein-like II"/>
    <property type="match status" value="1"/>
</dbReference>
<dbReference type="CDD" id="cd05466">
    <property type="entry name" value="PBP2_LTTR_substrate"/>
    <property type="match status" value="1"/>
</dbReference>
<dbReference type="AlphaFoldDB" id="A0A1Y0EPP1"/>
<dbReference type="InterPro" id="IPR036390">
    <property type="entry name" value="WH_DNA-bd_sf"/>
</dbReference>
<keyword evidence="2" id="KW-0805">Transcription regulation</keyword>
<dbReference type="InterPro" id="IPR036388">
    <property type="entry name" value="WH-like_DNA-bd_sf"/>
</dbReference>
<evidence type="ECO:0000256" key="4">
    <source>
        <dbReference type="ARBA" id="ARBA00023163"/>
    </source>
</evidence>
<dbReference type="OrthoDB" id="5914299at2"/>
<dbReference type="SUPFAM" id="SSF46785">
    <property type="entry name" value="Winged helix' DNA-binding domain"/>
    <property type="match status" value="1"/>
</dbReference>
<evidence type="ECO:0000313" key="7">
    <source>
        <dbReference type="Proteomes" id="UP000196138"/>
    </source>
</evidence>
<dbReference type="PRINTS" id="PR00039">
    <property type="entry name" value="HTHLYSR"/>
</dbReference>
<dbReference type="KEGG" id="cser:CCO03_13765"/>
<evidence type="ECO:0000256" key="1">
    <source>
        <dbReference type="ARBA" id="ARBA00009437"/>
    </source>
</evidence>
<accession>A0A1Y0EPP1</accession>
<feature type="domain" description="HTH lysR-type" evidence="5">
    <location>
        <begin position="46"/>
        <end position="103"/>
    </location>
</feature>
<dbReference type="PROSITE" id="PS50931">
    <property type="entry name" value="HTH_LYSR"/>
    <property type="match status" value="1"/>
</dbReference>
<dbReference type="PANTHER" id="PTHR30126:SF98">
    <property type="entry name" value="HTH-TYPE TRANSCRIPTIONAL ACTIVATOR BAUR"/>
    <property type="match status" value="1"/>
</dbReference>
<sequence>MSVSCGVGRTVGRRQHDEKRNKLIHPSPFGILMRDDAHLMRLLARLRFRHLQMLVALRDCVTLSAAASQMNLSQSALSKMLHEVETAFGFALFERAPKGLVPTERGALVMQLATWMLNELGHATEQLAREAQHSILRLGTPPFIAQAHLPPVIEHLLLHHPCELRLTESGVPRLFDLLQQGRLDALLTSLPSRSTLQRAGVQAQALFTSAMTVIAPRHHALATARPARFAELRAERWIVPAESTLGRSAFEDMFRRAGVFAPDRLVISNSPATNVELVAAGVGLSFVPSLSLARATSATRVREVTLEAPLPASTVALVYRRESDAIQWLRDSIQAQAGDS</sequence>
<evidence type="ECO:0000313" key="6">
    <source>
        <dbReference type="EMBL" id="ARU05607.1"/>
    </source>
</evidence>
<keyword evidence="4" id="KW-0804">Transcription</keyword>
<dbReference type="GO" id="GO:0003700">
    <property type="term" value="F:DNA-binding transcription factor activity"/>
    <property type="evidence" value="ECO:0007669"/>
    <property type="project" value="InterPro"/>
</dbReference>
<name>A0A1Y0EPP1_9BURK</name>
<dbReference type="GO" id="GO:0000976">
    <property type="term" value="F:transcription cis-regulatory region binding"/>
    <property type="evidence" value="ECO:0007669"/>
    <property type="project" value="TreeGrafter"/>
</dbReference>
<dbReference type="InterPro" id="IPR000847">
    <property type="entry name" value="LysR_HTH_N"/>
</dbReference>
<dbReference type="Gene3D" id="1.10.10.10">
    <property type="entry name" value="Winged helix-like DNA-binding domain superfamily/Winged helix DNA-binding domain"/>
    <property type="match status" value="1"/>
</dbReference>
<evidence type="ECO:0000259" key="5">
    <source>
        <dbReference type="PROSITE" id="PS50931"/>
    </source>
</evidence>
<dbReference type="Pfam" id="PF03466">
    <property type="entry name" value="LysR_substrate"/>
    <property type="match status" value="1"/>
</dbReference>
<organism evidence="6 7">
    <name type="scientific">Comamonas serinivorans</name>
    <dbReference type="NCBI Taxonomy" id="1082851"/>
    <lineage>
        <taxon>Bacteria</taxon>
        <taxon>Pseudomonadati</taxon>
        <taxon>Pseudomonadota</taxon>
        <taxon>Betaproteobacteria</taxon>
        <taxon>Burkholderiales</taxon>
        <taxon>Comamonadaceae</taxon>
        <taxon>Comamonas</taxon>
    </lineage>
</organism>